<evidence type="ECO:0000313" key="4">
    <source>
        <dbReference type="EMBL" id="CAE0052442.1"/>
    </source>
</evidence>
<evidence type="ECO:0000259" key="2">
    <source>
        <dbReference type="Pfam" id="PF25306"/>
    </source>
</evidence>
<evidence type="ECO:0000313" key="3">
    <source>
        <dbReference type="EMBL" id="CAE0052440.1"/>
    </source>
</evidence>
<keyword evidence="1" id="KW-0793">Thylakoid</keyword>
<gene>
    <name evidence="3" type="ORF">RMAR00112_LOCUS20467</name>
    <name evidence="4" type="ORF">RMAR00112_LOCUS20469</name>
</gene>
<protein>
    <recommendedName>
        <fullName evidence="2">DUF7880 domain-containing protein</fullName>
    </recommendedName>
</protein>
<organism evidence="3">
    <name type="scientific">Rhodosorus marinus</name>
    <dbReference type="NCBI Taxonomy" id="101924"/>
    <lineage>
        <taxon>Eukaryota</taxon>
        <taxon>Rhodophyta</taxon>
        <taxon>Stylonematophyceae</taxon>
        <taxon>Stylonematales</taxon>
        <taxon>Stylonemataceae</taxon>
        <taxon>Rhodosorus</taxon>
    </lineage>
</organism>
<dbReference type="EMBL" id="HBHW01026358">
    <property type="protein sequence ID" value="CAE0052440.1"/>
    <property type="molecule type" value="Transcribed_RNA"/>
</dbReference>
<evidence type="ECO:0000256" key="1">
    <source>
        <dbReference type="ARBA" id="ARBA00023078"/>
    </source>
</evidence>
<dbReference type="Pfam" id="PF25306">
    <property type="entry name" value="DUF7880"/>
    <property type="match status" value="1"/>
</dbReference>
<accession>A0A7S3EGA9</accession>
<dbReference type="InterPro" id="IPR023222">
    <property type="entry name" value="PsbQ-like_dom_sf"/>
</dbReference>
<dbReference type="Gene3D" id="1.20.120.290">
    <property type="entry name" value="Oxygen-evolving enhancer protein 3 (PsbQ), four-helix up-down bundle"/>
    <property type="match status" value="1"/>
</dbReference>
<reference evidence="3" key="1">
    <citation type="submission" date="2021-01" db="EMBL/GenBank/DDBJ databases">
        <authorList>
            <person name="Corre E."/>
            <person name="Pelletier E."/>
            <person name="Niang G."/>
            <person name="Scheremetjew M."/>
            <person name="Finn R."/>
            <person name="Kale V."/>
            <person name="Holt S."/>
            <person name="Cochrane G."/>
            <person name="Meng A."/>
            <person name="Brown T."/>
            <person name="Cohen L."/>
        </authorList>
    </citation>
    <scope>NUCLEOTIDE SEQUENCE</scope>
    <source>
        <strain evidence="3">CCMP 769</strain>
    </source>
</reference>
<proteinExistence type="predicted"/>
<feature type="domain" description="DUF7880" evidence="2">
    <location>
        <begin position="64"/>
        <end position="167"/>
    </location>
</feature>
<dbReference type="InterPro" id="IPR057202">
    <property type="entry name" value="DUF7880"/>
</dbReference>
<name>A0A7S3EGA9_9RHOD</name>
<sequence length="172" mass="19471">MTGFISSTVYAFDRSTTKCAACSRREAMRAVGMAVWGTVLANIGDAPVLAVEEQAKGLEYYGIALDIRQRIKELHTLVEQDKLTELRYEFRSFPLMEIRKVSYYLANYTPEVGEKRSSAVKAYKVMTKSLEDLDHQALLVSRKQSNSNISDLLAKLDSNYDAFLNLIPNQFK</sequence>
<dbReference type="AlphaFoldDB" id="A0A7S3EGA9"/>
<dbReference type="EMBL" id="HBHW01026361">
    <property type="protein sequence ID" value="CAE0052442.1"/>
    <property type="molecule type" value="Transcribed_RNA"/>
</dbReference>